<dbReference type="AlphaFoldDB" id="A0A0B6XWZ9"/>
<dbReference type="EMBL" id="HACG01001186">
    <property type="protein sequence ID" value="CEK48051.1"/>
    <property type="molecule type" value="Transcribed_RNA"/>
</dbReference>
<protein>
    <submittedName>
        <fullName evidence="1">Uncharacterized protein</fullName>
    </submittedName>
</protein>
<gene>
    <name evidence="1" type="primary">ORF2976</name>
</gene>
<reference evidence="1" key="1">
    <citation type="submission" date="2014-12" db="EMBL/GenBank/DDBJ databases">
        <title>Insight into the proteome of Arion vulgaris.</title>
        <authorList>
            <person name="Aradska J."/>
            <person name="Bulat T."/>
            <person name="Smidak R."/>
            <person name="Sarate P."/>
            <person name="Gangsoo J."/>
            <person name="Sialana F."/>
            <person name="Bilban M."/>
            <person name="Lubec G."/>
        </authorList>
    </citation>
    <scope>NUCLEOTIDE SEQUENCE</scope>
    <source>
        <tissue evidence="1">Skin</tissue>
    </source>
</reference>
<proteinExistence type="predicted"/>
<evidence type="ECO:0000313" key="1">
    <source>
        <dbReference type="EMBL" id="CEK48051.1"/>
    </source>
</evidence>
<accession>A0A0B6XWZ9</accession>
<feature type="non-terminal residue" evidence="1">
    <location>
        <position position="1"/>
    </location>
</feature>
<sequence>YGAFEEEVSCTLPPPQDLICSFKCFVLQQQYVRYDNVVNFTYKLGNWLEYQHFCIQGIPPPIGSQ</sequence>
<organism evidence="1">
    <name type="scientific">Arion vulgaris</name>
    <dbReference type="NCBI Taxonomy" id="1028688"/>
    <lineage>
        <taxon>Eukaryota</taxon>
        <taxon>Metazoa</taxon>
        <taxon>Spiralia</taxon>
        <taxon>Lophotrochozoa</taxon>
        <taxon>Mollusca</taxon>
        <taxon>Gastropoda</taxon>
        <taxon>Heterobranchia</taxon>
        <taxon>Euthyneura</taxon>
        <taxon>Panpulmonata</taxon>
        <taxon>Eupulmonata</taxon>
        <taxon>Stylommatophora</taxon>
        <taxon>Helicina</taxon>
        <taxon>Arionoidea</taxon>
        <taxon>Arionidae</taxon>
        <taxon>Arion</taxon>
    </lineage>
</organism>
<name>A0A0B6XWZ9_9EUPU</name>